<keyword evidence="2" id="KW-1185">Reference proteome</keyword>
<reference evidence="1 2" key="1">
    <citation type="submission" date="2019-09" db="EMBL/GenBank/DDBJ databases">
        <title>Paraburkholderia podalyriae sp. nov., A South African Podalyria-associated rhizobium.</title>
        <authorList>
            <person name="Mavima L."/>
            <person name="Beukes C.W."/>
            <person name="Palmer M."/>
            <person name="De Meyer S.E."/>
            <person name="James E.K."/>
            <person name="Maluk M."/>
            <person name="Avontuur J.R."/>
            <person name="Chan W.Y."/>
            <person name="Venter S.N."/>
            <person name="Steenkamp E.T."/>
        </authorList>
    </citation>
    <scope>NUCLEOTIDE SEQUENCE [LARGE SCALE GENOMIC DNA]</scope>
    <source>
        <strain evidence="1 2">WC7.3b</strain>
    </source>
</reference>
<name>A0ABR7PQM9_9BURK</name>
<gene>
    <name evidence="1" type="ORF">F6X42_18760</name>
</gene>
<dbReference type="RefSeq" id="WP_187635619.1">
    <property type="nucleotide sequence ID" value="NZ_VZQQ01000014.1"/>
</dbReference>
<evidence type="ECO:0000313" key="1">
    <source>
        <dbReference type="EMBL" id="MBC8748569.1"/>
    </source>
</evidence>
<organism evidence="1 2">
    <name type="scientific">Paraburkholderia podalyriae</name>
    <dbReference type="NCBI Taxonomy" id="1938811"/>
    <lineage>
        <taxon>Bacteria</taxon>
        <taxon>Pseudomonadati</taxon>
        <taxon>Pseudomonadota</taxon>
        <taxon>Betaproteobacteria</taxon>
        <taxon>Burkholderiales</taxon>
        <taxon>Burkholderiaceae</taxon>
        <taxon>Paraburkholderia</taxon>
    </lineage>
</organism>
<dbReference type="EMBL" id="VZQQ01000014">
    <property type="protein sequence ID" value="MBC8748569.1"/>
    <property type="molecule type" value="Genomic_DNA"/>
</dbReference>
<sequence>MSRAAQRTQIGNGLRKTTATIIGALGGRLAGNSIEHPVHKATTYQIQVRMADGRYRNFSYQAGREVQAGQRVHVSCESLLAS</sequence>
<comment type="caution">
    <text evidence="1">The sequence shown here is derived from an EMBL/GenBank/DDBJ whole genome shotgun (WGS) entry which is preliminary data.</text>
</comment>
<protein>
    <submittedName>
        <fullName evidence="1">Uncharacterized protein</fullName>
    </submittedName>
</protein>
<evidence type="ECO:0000313" key="2">
    <source>
        <dbReference type="Proteomes" id="UP000736373"/>
    </source>
</evidence>
<dbReference type="Proteomes" id="UP000736373">
    <property type="component" value="Unassembled WGS sequence"/>
</dbReference>
<accession>A0ABR7PQM9</accession>
<proteinExistence type="predicted"/>